<keyword evidence="3" id="KW-1185">Reference proteome</keyword>
<dbReference type="InterPro" id="IPR038750">
    <property type="entry name" value="YczE/YyaS-like"/>
</dbReference>
<feature type="transmembrane region" description="Helical" evidence="1">
    <location>
        <begin position="182"/>
        <end position="200"/>
    </location>
</feature>
<feature type="transmembrane region" description="Helical" evidence="1">
    <location>
        <begin position="7"/>
        <end position="25"/>
    </location>
</feature>
<accession>A0A2U1S5Z0</accession>
<evidence type="ECO:0000313" key="2">
    <source>
        <dbReference type="EMBL" id="PWB85061.1"/>
    </source>
</evidence>
<feature type="transmembrane region" description="Helical" evidence="1">
    <location>
        <begin position="157"/>
        <end position="176"/>
    </location>
</feature>
<sequence length="217" mass="23779">MIEFRRIFNYVFGLFLITLGVGLSIKSNLGSTPVSSIPYTLNVIWGIEIGVATVIFHTMLVITELILLRRAFKPKHFLQVPVGILFGFFTTISVNLVNLLPDTSNIILIVIMVLVSTFLVALGLFFYVPTNIVPLSVEGITQAIAIVSNQPFTKVKVFFDVSVVVLSFVLCFIFTGVIGGSVGIGTIFSAIFVGITLKYINKVVLHFTGLNADLKKM</sequence>
<dbReference type="AlphaFoldDB" id="A0A2U1S5Z0"/>
<dbReference type="Proteomes" id="UP000245577">
    <property type="component" value="Unassembled WGS sequence"/>
</dbReference>
<protein>
    <recommendedName>
        <fullName evidence="4">Membrane protein YczE</fullName>
    </recommendedName>
</protein>
<keyword evidence="1" id="KW-0472">Membrane</keyword>
<evidence type="ECO:0000256" key="1">
    <source>
        <dbReference type="SAM" id="Phobius"/>
    </source>
</evidence>
<evidence type="ECO:0000313" key="3">
    <source>
        <dbReference type="Proteomes" id="UP000245577"/>
    </source>
</evidence>
<reference evidence="2 3" key="1">
    <citation type="submission" date="2017-03" db="EMBL/GenBank/DDBJ databases">
        <title>Genome sequence of Methanobrevibacter wosei.</title>
        <authorList>
            <person name="Poehlein A."/>
            <person name="Seedorf H."/>
            <person name="Daniel R."/>
        </authorList>
    </citation>
    <scope>NUCLEOTIDE SEQUENCE [LARGE SCALE GENOMIC DNA]</scope>
    <source>
        <strain evidence="2 3">DSM 11979</strain>
    </source>
</reference>
<dbReference type="OrthoDB" id="76782at2157"/>
<keyword evidence="1" id="KW-1133">Transmembrane helix</keyword>
<proteinExistence type="predicted"/>
<dbReference type="PANTHER" id="PTHR40078:SF1">
    <property type="entry name" value="INTEGRAL MEMBRANE PROTEIN"/>
    <property type="match status" value="1"/>
</dbReference>
<feature type="transmembrane region" description="Helical" evidence="1">
    <location>
        <begin position="106"/>
        <end position="128"/>
    </location>
</feature>
<keyword evidence="1" id="KW-0812">Transmembrane</keyword>
<dbReference type="RefSeq" id="WP_116670154.1">
    <property type="nucleotide sequence ID" value="NZ_CAMLVV010000001.1"/>
</dbReference>
<dbReference type="PANTHER" id="PTHR40078">
    <property type="entry name" value="INTEGRAL MEMBRANE PROTEIN-RELATED"/>
    <property type="match status" value="1"/>
</dbReference>
<gene>
    <name evidence="2" type="ORF">MBBWO_13750</name>
</gene>
<evidence type="ECO:0008006" key="4">
    <source>
        <dbReference type="Google" id="ProtNLM"/>
    </source>
</evidence>
<feature type="transmembrane region" description="Helical" evidence="1">
    <location>
        <begin position="45"/>
        <end position="68"/>
    </location>
</feature>
<dbReference type="Pfam" id="PF19700">
    <property type="entry name" value="DUF6198"/>
    <property type="match status" value="1"/>
</dbReference>
<name>A0A2U1S5Z0_9EURY</name>
<dbReference type="EMBL" id="MZGU01000006">
    <property type="protein sequence ID" value="PWB85061.1"/>
    <property type="molecule type" value="Genomic_DNA"/>
</dbReference>
<organism evidence="2 3">
    <name type="scientific">Methanobrevibacter woesei</name>
    <dbReference type="NCBI Taxonomy" id="190976"/>
    <lineage>
        <taxon>Archaea</taxon>
        <taxon>Methanobacteriati</taxon>
        <taxon>Methanobacteriota</taxon>
        <taxon>Methanomada group</taxon>
        <taxon>Methanobacteria</taxon>
        <taxon>Methanobacteriales</taxon>
        <taxon>Methanobacteriaceae</taxon>
        <taxon>Methanobrevibacter</taxon>
    </lineage>
</organism>
<comment type="caution">
    <text evidence="2">The sequence shown here is derived from an EMBL/GenBank/DDBJ whole genome shotgun (WGS) entry which is preliminary data.</text>
</comment>
<feature type="transmembrane region" description="Helical" evidence="1">
    <location>
        <begin position="80"/>
        <end position="100"/>
    </location>
</feature>